<feature type="compositionally biased region" description="Low complexity" evidence="1">
    <location>
        <begin position="13"/>
        <end position="22"/>
    </location>
</feature>
<reference evidence="2 3" key="1">
    <citation type="submission" date="2024-02" db="EMBL/GenBank/DDBJ databases">
        <title>De novo assembly and annotation of 12 fungi associated with fruit tree decline syndrome in Ontario, Canada.</title>
        <authorList>
            <person name="Sulman M."/>
            <person name="Ellouze W."/>
            <person name="Ilyukhin E."/>
        </authorList>
    </citation>
    <scope>NUCLEOTIDE SEQUENCE [LARGE SCALE GENOMIC DNA]</scope>
    <source>
        <strain evidence="2 3">M1-105</strain>
    </source>
</reference>
<accession>A0ABR3SKK7</accession>
<proteinExistence type="predicted"/>
<dbReference type="EMBL" id="JAJVDC020000119">
    <property type="protein sequence ID" value="KAL1623546.1"/>
    <property type="molecule type" value="Genomic_DNA"/>
</dbReference>
<organism evidence="2 3">
    <name type="scientific">Neofusicoccum ribis</name>
    <dbReference type="NCBI Taxonomy" id="45134"/>
    <lineage>
        <taxon>Eukaryota</taxon>
        <taxon>Fungi</taxon>
        <taxon>Dikarya</taxon>
        <taxon>Ascomycota</taxon>
        <taxon>Pezizomycotina</taxon>
        <taxon>Dothideomycetes</taxon>
        <taxon>Dothideomycetes incertae sedis</taxon>
        <taxon>Botryosphaeriales</taxon>
        <taxon>Botryosphaeriaceae</taxon>
        <taxon>Neofusicoccum</taxon>
    </lineage>
</organism>
<name>A0ABR3SKK7_9PEZI</name>
<feature type="region of interest" description="Disordered" evidence="1">
    <location>
        <begin position="1"/>
        <end position="58"/>
    </location>
</feature>
<dbReference type="SUPFAM" id="SSF53335">
    <property type="entry name" value="S-adenosyl-L-methionine-dependent methyltransferases"/>
    <property type="match status" value="1"/>
</dbReference>
<evidence type="ECO:0000313" key="3">
    <source>
        <dbReference type="Proteomes" id="UP001521116"/>
    </source>
</evidence>
<dbReference type="Proteomes" id="UP001521116">
    <property type="component" value="Unassembled WGS sequence"/>
</dbReference>
<evidence type="ECO:0008006" key="4">
    <source>
        <dbReference type="Google" id="ProtNLM"/>
    </source>
</evidence>
<keyword evidence="3" id="KW-1185">Reference proteome</keyword>
<dbReference type="InterPro" id="IPR029063">
    <property type="entry name" value="SAM-dependent_MTases_sf"/>
</dbReference>
<evidence type="ECO:0000313" key="2">
    <source>
        <dbReference type="EMBL" id="KAL1623546.1"/>
    </source>
</evidence>
<protein>
    <recommendedName>
        <fullName evidence="4">S-adenosyl-L-methionine-dependent methyltransferase</fullName>
    </recommendedName>
</protein>
<dbReference type="Gene3D" id="3.40.50.150">
    <property type="entry name" value="Vaccinia Virus protein VP39"/>
    <property type="match status" value="1"/>
</dbReference>
<comment type="caution">
    <text evidence="2">The sequence shown here is derived from an EMBL/GenBank/DDBJ whole genome shotgun (WGS) entry which is preliminary data.</text>
</comment>
<sequence>MSSLAAPSPPGAADPSPADNAAHQASTVIEVDDDDAGSAAGYASDASSSRDSASLSSSVRDHAFEFGRRYHRYQDGKYAFPNDEPEQEREEMKHAAIVTAMGDRLHYAPIRDRPENILDLGTGTGIWVVEMGEQYPSAIVQGVDLSPIQPSWVPPNVKFVVDDAEAPWVYPEDHFDLVHARHTVQAHIRPGGWVELHEMNYVPRCDDGSMPADYQFARMLELVGQGLAAMSINLNGVHSIKAQLEEAGFVGVQERVFKVPLGPWPKDRLLKKVGRYYQAIAMDGLQAIALRPICKGLGWMPEEVEVFLAGVRKHLMDSSIHAYQTLHVIYAQKPEAT</sequence>
<feature type="compositionally biased region" description="Low complexity" evidence="1">
    <location>
        <begin position="37"/>
        <end position="58"/>
    </location>
</feature>
<dbReference type="PANTHER" id="PTHR43591:SF24">
    <property type="entry name" value="2-METHOXY-6-POLYPRENYL-1,4-BENZOQUINOL METHYLASE, MITOCHONDRIAL"/>
    <property type="match status" value="1"/>
</dbReference>
<dbReference type="Pfam" id="PF13489">
    <property type="entry name" value="Methyltransf_23"/>
    <property type="match status" value="1"/>
</dbReference>
<evidence type="ECO:0000256" key="1">
    <source>
        <dbReference type="SAM" id="MobiDB-lite"/>
    </source>
</evidence>
<dbReference type="CDD" id="cd02440">
    <property type="entry name" value="AdoMet_MTases"/>
    <property type="match status" value="1"/>
</dbReference>
<dbReference type="PANTHER" id="PTHR43591">
    <property type="entry name" value="METHYLTRANSFERASE"/>
    <property type="match status" value="1"/>
</dbReference>
<gene>
    <name evidence="2" type="ORF">SLS56_008250</name>
</gene>